<evidence type="ECO:0000313" key="2">
    <source>
        <dbReference type="Proteomes" id="UP000051682"/>
    </source>
</evidence>
<comment type="caution">
    <text evidence="1">The sequence shown here is derived from an EMBL/GenBank/DDBJ whole genome shotgun (WGS) entry which is preliminary data.</text>
</comment>
<dbReference type="EMBL" id="LLYZ01000006">
    <property type="protein sequence ID" value="KQK25264.1"/>
    <property type="molecule type" value="Genomic_DNA"/>
</dbReference>
<proteinExistence type="predicted"/>
<dbReference type="Proteomes" id="UP000051682">
    <property type="component" value="Unassembled WGS sequence"/>
</dbReference>
<reference evidence="1 2" key="1">
    <citation type="submission" date="2015-10" db="EMBL/GenBank/DDBJ databases">
        <title>Chryseobacterium aquaticum genome.</title>
        <authorList>
            <person name="Newman J.D."/>
            <person name="Ferguson M.B."/>
            <person name="Miller J.R."/>
        </authorList>
    </citation>
    <scope>NUCLEOTIDE SEQUENCE [LARGE SCALE GENOMIC DNA]</scope>
    <source>
        <strain evidence="1 2">KCTC 12483</strain>
    </source>
</reference>
<sequence>MLTKTKITRQKLFDGDEQECLKEIFEIENQKIKLIDFYNSPLRDLKKEIDDKSFETIIIESKFKVRNSFIEKYVSEEGLEILYLKNNDLIFLFTYGEYQPGRYILHLESIWN</sequence>
<gene>
    <name evidence="1" type="ORF">AR438_12105</name>
</gene>
<dbReference type="AlphaFoldDB" id="A0A0Q3HR87"/>
<dbReference type="OrthoDB" id="798065at2"/>
<evidence type="ECO:0000313" key="1">
    <source>
        <dbReference type="EMBL" id="KQK25264.1"/>
    </source>
</evidence>
<dbReference type="STRING" id="452084.AR438_12105"/>
<accession>A0A0Q3HR87</accession>
<dbReference type="RefSeq" id="WP_056015457.1">
    <property type="nucleotide sequence ID" value="NZ_LLYZ01000006.1"/>
</dbReference>
<organism evidence="1 2">
    <name type="scientific">Chryseobacterium aquaticum</name>
    <dbReference type="NCBI Taxonomy" id="452084"/>
    <lineage>
        <taxon>Bacteria</taxon>
        <taxon>Pseudomonadati</taxon>
        <taxon>Bacteroidota</taxon>
        <taxon>Flavobacteriia</taxon>
        <taxon>Flavobacteriales</taxon>
        <taxon>Weeksellaceae</taxon>
        <taxon>Chryseobacterium group</taxon>
        <taxon>Chryseobacterium</taxon>
    </lineage>
</organism>
<name>A0A0Q3HR87_9FLAO</name>
<keyword evidence="2" id="KW-1185">Reference proteome</keyword>
<protein>
    <submittedName>
        <fullName evidence="1">Uncharacterized protein</fullName>
    </submittedName>
</protein>